<keyword evidence="8 13" id="KW-0560">Oxidoreductase</keyword>
<dbReference type="GO" id="GO:0016020">
    <property type="term" value="C:membrane"/>
    <property type="evidence" value="ECO:0007669"/>
    <property type="project" value="UniProtKB-SubCell"/>
</dbReference>
<dbReference type="InterPro" id="IPR050665">
    <property type="entry name" value="Cytochrome_P450_Monooxygen"/>
</dbReference>
<reference evidence="15" key="1">
    <citation type="journal article" date="2022" name="Plant J.">
        <title>Strategies of tolerance reflected in two North American maple genomes.</title>
        <authorList>
            <person name="McEvoy S.L."/>
            <person name="Sezen U.U."/>
            <person name="Trouern-Trend A."/>
            <person name="McMahon S.M."/>
            <person name="Schaberg P.G."/>
            <person name="Yang J."/>
            <person name="Wegrzyn J.L."/>
            <person name="Swenson N.G."/>
        </authorList>
    </citation>
    <scope>NUCLEOTIDE SEQUENCE</scope>
    <source>
        <strain evidence="15">NS2018</strain>
    </source>
</reference>
<comment type="caution">
    <text evidence="15">The sequence shown here is derived from an EMBL/GenBank/DDBJ whole genome shotgun (WGS) entry which is preliminary data.</text>
</comment>
<keyword evidence="9 12" id="KW-0408">Iron</keyword>
<keyword evidence="11 14" id="KW-0472">Membrane</keyword>
<dbReference type="InterPro" id="IPR001128">
    <property type="entry name" value="Cyt_P450"/>
</dbReference>
<dbReference type="AlphaFoldDB" id="A0AA39RDI1"/>
<organism evidence="15 16">
    <name type="scientific">Acer saccharum</name>
    <name type="common">Sugar maple</name>
    <dbReference type="NCBI Taxonomy" id="4024"/>
    <lineage>
        <taxon>Eukaryota</taxon>
        <taxon>Viridiplantae</taxon>
        <taxon>Streptophyta</taxon>
        <taxon>Embryophyta</taxon>
        <taxon>Tracheophyta</taxon>
        <taxon>Spermatophyta</taxon>
        <taxon>Magnoliopsida</taxon>
        <taxon>eudicotyledons</taxon>
        <taxon>Gunneridae</taxon>
        <taxon>Pentapetalae</taxon>
        <taxon>rosids</taxon>
        <taxon>malvids</taxon>
        <taxon>Sapindales</taxon>
        <taxon>Sapindaceae</taxon>
        <taxon>Hippocastanoideae</taxon>
        <taxon>Acereae</taxon>
        <taxon>Acer</taxon>
    </lineage>
</organism>
<dbReference type="PANTHER" id="PTHR24282:SF148">
    <property type="entry name" value="CYTOCHROME P450 72A15-LIKE"/>
    <property type="match status" value="1"/>
</dbReference>
<keyword evidence="10 13" id="KW-0503">Monooxygenase</keyword>
<comment type="similarity">
    <text evidence="3 13">Belongs to the cytochrome P450 family.</text>
</comment>
<dbReference type="GO" id="GO:0020037">
    <property type="term" value="F:heme binding"/>
    <property type="evidence" value="ECO:0007669"/>
    <property type="project" value="InterPro"/>
</dbReference>
<evidence type="ECO:0000256" key="1">
    <source>
        <dbReference type="ARBA" id="ARBA00001971"/>
    </source>
</evidence>
<dbReference type="PANTHER" id="PTHR24282">
    <property type="entry name" value="CYTOCHROME P450 FAMILY MEMBER"/>
    <property type="match status" value="1"/>
</dbReference>
<evidence type="ECO:0000256" key="13">
    <source>
        <dbReference type="RuleBase" id="RU000461"/>
    </source>
</evidence>
<accession>A0AA39RDI1</accession>
<keyword evidence="16" id="KW-1185">Reference proteome</keyword>
<evidence type="ECO:0000256" key="12">
    <source>
        <dbReference type="PIRSR" id="PIRSR602401-1"/>
    </source>
</evidence>
<evidence type="ECO:0000256" key="2">
    <source>
        <dbReference type="ARBA" id="ARBA00004167"/>
    </source>
</evidence>
<dbReference type="InterPro" id="IPR036396">
    <property type="entry name" value="Cyt_P450_sf"/>
</dbReference>
<evidence type="ECO:0000256" key="7">
    <source>
        <dbReference type="ARBA" id="ARBA00022989"/>
    </source>
</evidence>
<gene>
    <name evidence="15" type="ORF">LWI29_022833</name>
</gene>
<dbReference type="PROSITE" id="PS00086">
    <property type="entry name" value="CYTOCHROME_P450"/>
    <property type="match status" value="1"/>
</dbReference>
<evidence type="ECO:0000256" key="5">
    <source>
        <dbReference type="ARBA" id="ARBA00022692"/>
    </source>
</evidence>
<evidence type="ECO:0000256" key="3">
    <source>
        <dbReference type="ARBA" id="ARBA00010617"/>
    </source>
</evidence>
<evidence type="ECO:0008006" key="17">
    <source>
        <dbReference type="Google" id="ProtNLM"/>
    </source>
</evidence>
<name>A0AA39RDI1_ACESA</name>
<evidence type="ECO:0000313" key="16">
    <source>
        <dbReference type="Proteomes" id="UP001168877"/>
    </source>
</evidence>
<evidence type="ECO:0000256" key="8">
    <source>
        <dbReference type="ARBA" id="ARBA00023002"/>
    </source>
</evidence>
<dbReference type="PRINTS" id="PR00463">
    <property type="entry name" value="EP450I"/>
</dbReference>
<evidence type="ECO:0000256" key="4">
    <source>
        <dbReference type="ARBA" id="ARBA00022617"/>
    </source>
</evidence>
<dbReference type="Proteomes" id="UP001168877">
    <property type="component" value="Unassembled WGS sequence"/>
</dbReference>
<evidence type="ECO:0000256" key="10">
    <source>
        <dbReference type="ARBA" id="ARBA00023033"/>
    </source>
</evidence>
<evidence type="ECO:0000313" key="15">
    <source>
        <dbReference type="EMBL" id="KAK0571868.1"/>
    </source>
</evidence>
<dbReference type="InterPro" id="IPR017972">
    <property type="entry name" value="Cyt_P450_CS"/>
</dbReference>
<feature type="binding site" description="axial binding residue" evidence="12">
    <location>
        <position position="260"/>
    </location>
    <ligand>
        <name>heme</name>
        <dbReference type="ChEBI" id="CHEBI:30413"/>
    </ligand>
    <ligandPart>
        <name>Fe</name>
        <dbReference type="ChEBI" id="CHEBI:18248"/>
    </ligandPart>
</feature>
<comment type="subcellular location">
    <subcellularLocation>
        <location evidence="2">Membrane</location>
        <topology evidence="2">Single-pass membrane protein</topology>
    </subcellularLocation>
</comment>
<dbReference type="InterPro" id="IPR002401">
    <property type="entry name" value="Cyt_P450_E_grp-I"/>
</dbReference>
<dbReference type="Gene3D" id="1.10.630.10">
    <property type="entry name" value="Cytochrome P450"/>
    <property type="match status" value="1"/>
</dbReference>
<dbReference type="Pfam" id="PF00067">
    <property type="entry name" value="p450"/>
    <property type="match status" value="1"/>
</dbReference>
<comment type="cofactor">
    <cofactor evidence="1 12">
        <name>heme</name>
        <dbReference type="ChEBI" id="CHEBI:30413"/>
    </cofactor>
</comment>
<sequence length="312" mass="35922">MENCTNLITTLLISSASLVLYGLMRVVYIVWWRPKSLEKQLRQQGIKGTSFNLLQFRGGDMKKMAKVYKETWSKPMSLNHHIAPYVLPSFHQMVQNMCKEQSVNDLTIQDIIEECKLIYIAGKETTANWLTWTMIVLSMHTNWQEKAREEVLRTCGKDVPNIENLNNLKIVSMIMNEVLRLYPPVIAQLRHTIKKTNIGGMSIPSGVDIWLPTLFFHHDPEYWGDDAREFKPERFAQGVSKATKDQQNAFYPFGWGPRYCLGQNFAMIEAKMALATILQTFSFELSPSYTHSPFTLITLQPQHGAPIILHQL</sequence>
<dbReference type="GO" id="GO:0004497">
    <property type="term" value="F:monooxygenase activity"/>
    <property type="evidence" value="ECO:0007669"/>
    <property type="project" value="UniProtKB-KW"/>
</dbReference>
<keyword evidence="5 14" id="KW-0812">Transmembrane</keyword>
<evidence type="ECO:0000256" key="6">
    <source>
        <dbReference type="ARBA" id="ARBA00022723"/>
    </source>
</evidence>
<dbReference type="GO" id="GO:0005506">
    <property type="term" value="F:iron ion binding"/>
    <property type="evidence" value="ECO:0007669"/>
    <property type="project" value="InterPro"/>
</dbReference>
<keyword evidence="7 14" id="KW-1133">Transmembrane helix</keyword>
<keyword evidence="4 12" id="KW-0349">Heme</keyword>
<keyword evidence="6 12" id="KW-0479">Metal-binding</keyword>
<evidence type="ECO:0000256" key="9">
    <source>
        <dbReference type="ARBA" id="ARBA00023004"/>
    </source>
</evidence>
<reference evidence="15" key="2">
    <citation type="submission" date="2023-06" db="EMBL/GenBank/DDBJ databases">
        <authorList>
            <person name="Swenson N.G."/>
            <person name="Wegrzyn J.L."/>
            <person name="Mcevoy S.L."/>
        </authorList>
    </citation>
    <scope>NUCLEOTIDE SEQUENCE</scope>
    <source>
        <strain evidence="15">NS2018</strain>
        <tissue evidence="15">Leaf</tissue>
    </source>
</reference>
<evidence type="ECO:0000256" key="14">
    <source>
        <dbReference type="SAM" id="Phobius"/>
    </source>
</evidence>
<proteinExistence type="inferred from homology"/>
<evidence type="ECO:0000256" key="11">
    <source>
        <dbReference type="ARBA" id="ARBA00023136"/>
    </source>
</evidence>
<dbReference type="EMBL" id="JAUESC010000388">
    <property type="protein sequence ID" value="KAK0571868.1"/>
    <property type="molecule type" value="Genomic_DNA"/>
</dbReference>
<feature type="transmembrane region" description="Helical" evidence="14">
    <location>
        <begin position="12"/>
        <end position="32"/>
    </location>
</feature>
<dbReference type="GO" id="GO:0016705">
    <property type="term" value="F:oxidoreductase activity, acting on paired donors, with incorporation or reduction of molecular oxygen"/>
    <property type="evidence" value="ECO:0007669"/>
    <property type="project" value="InterPro"/>
</dbReference>
<dbReference type="SUPFAM" id="SSF48264">
    <property type="entry name" value="Cytochrome P450"/>
    <property type="match status" value="1"/>
</dbReference>
<protein>
    <recommendedName>
        <fullName evidence="17">Cytochrome P450</fullName>
    </recommendedName>
</protein>
<dbReference type="PRINTS" id="PR00385">
    <property type="entry name" value="P450"/>
</dbReference>